<evidence type="ECO:0000313" key="1">
    <source>
        <dbReference type="Proteomes" id="UP000887576"/>
    </source>
</evidence>
<accession>A0AC34Q1W9</accession>
<organism evidence="1 2">
    <name type="scientific">Panagrolaimus sp. JU765</name>
    <dbReference type="NCBI Taxonomy" id="591449"/>
    <lineage>
        <taxon>Eukaryota</taxon>
        <taxon>Metazoa</taxon>
        <taxon>Ecdysozoa</taxon>
        <taxon>Nematoda</taxon>
        <taxon>Chromadorea</taxon>
        <taxon>Rhabditida</taxon>
        <taxon>Tylenchina</taxon>
        <taxon>Panagrolaimomorpha</taxon>
        <taxon>Panagrolaimoidea</taxon>
        <taxon>Panagrolaimidae</taxon>
        <taxon>Panagrolaimus</taxon>
    </lineage>
</organism>
<protein>
    <submittedName>
        <fullName evidence="2">Protein MON2 homolog</fullName>
    </submittedName>
</protein>
<proteinExistence type="predicted"/>
<reference evidence="2" key="1">
    <citation type="submission" date="2022-11" db="UniProtKB">
        <authorList>
            <consortium name="WormBaseParasite"/>
        </authorList>
    </citation>
    <scope>IDENTIFICATION</scope>
</reference>
<dbReference type="WBParaSite" id="JU765_v2.g12168.t1">
    <property type="protein sequence ID" value="JU765_v2.g12168.t1"/>
    <property type="gene ID" value="JU765_v2.g12168"/>
</dbReference>
<evidence type="ECO:0000313" key="2">
    <source>
        <dbReference type="WBParaSite" id="JU765_v2.g12168.t1"/>
    </source>
</evidence>
<sequence>MAGPLVENSNVDSNQIVEVLINDLRILSTEARRKHEILKDAAEASIVLVRNISTNSPSQILHSNLVNKSMDILHPFLLGCGTRNPKIVQISLQSMQKMLQYRMLSAKAAPAIVDRLWELAEAECEELRVLQTITLFVSSDLFVTGSNLSKCILIAIKMNFSKDPSVINAASASVRQLFSCVYERVVQEDGINNVKFISFPLASDVDYNESYGSLNSAEIGIKMNICAADGYLLLKDLISLIRKESTFWLEGVKKFTVTLALELLESIIKSYPSMFFRHAEYAIVLRDLIYQQIIHLMTGCKFKQSKNETFGLEKPPFPLQMRCFRIGLAITKNYYEIIGCDCRIFINYMVNLLSYNKTEWQAAAAMEVLHKLVGQPEILRYFAQNENTSEEIPIMQAVIEGVSAFCNRTIRKAADDDPVDAVDQQQPGFLCGENFLPVHENVTAKRWILLDWLEKHEAAPVSLSYLISLAYGTLTDFTNSCFALIEELNSPTTTTSNGNFTEETRRKNATISADFFKSVFKPLVFGLLHLLNSSIEDSVTESILNCLSTVGMIACRTKVEETINGIFRVLCRFSLPRDYFFNFIDEQSTKCRCDQNSNAYNLKPMKMFCLDHIFDANTKLDQVVAVSTACPTSNDSNPKSYSLMAKNMDVARTLISTITVNGQYLEETWDIVLTTLQHFSWLLGMKFLPNGGHRSMYDTMTSDNAAPPTSVNILTTAVTNELPELYNMLAKLFDSTITYSDVILHHVIATLCKLSSEQTAIAQKSTKGSSFFAVSKLTQLAVVNQFRLEVFWRPITAHLIDISTHNDLKVREFGCAALTHLITSSFKYMLDEMQKAKEFPEKITDRQTPEEFAKRQAMIMNAVVQLTDIQYLDVRERQLNCVGFVFQCGSGYLFPDNWLLVINIIQRFPIDPDTNEHLIESAYSTCSQICSEFWDVLPFECLLLILRTVTDFAKQKKVVNIALNSTGLLWQVSDHVALVSFQYDRQKLQKFWFILFQCLSELCLDSRPPLRKSAGDTLLQTIACHGDLVDTETWHEIFYDILFPLATNVLNEARDASTEKTDASNSGSENFLVHHSRDTPAKQWAETTVRILAGIVRIFNSQRPHLELQDDFFTSWMTILHTLECAATFNNPEISLAGLNAFLELHLGKIASDVPENAIIKSKKAESDIKIKADSPVLSKTPSTTSKDEEVKENESGLLPPLPTKFYCESFNICCRIGEVITFARVFQGTIEVIRFLPNSYHFSTYLKCFLILFIRIKNALDPIYLKNGFLNVLKRIACAPRSPDQPAFQTTNTELSPTHEAVYETLNVILKENLKKSSPYQNYLPHTLRLLFEFSNYSIKSPSTDFIVHPSKILTLMSYNLTPFAELCLKTAVDTYRKSFSWRPVIEEKIFVDFVKTLKEPLSLRYSIPDQNIWMNALTSFNEVSRLSFNVVRDNVQLFDGLWDVYADVLDKFIFCKNRGMPLNSDERRRYEFYDCQMVDTVRSQILTHANKLPWRFMHRVIDILNRASVITLDHTDVMVLDMCDQRTDLSRVSFEALLSLSNTQVPEHFVVSNGVDSSLKKPDSLGVYAISLILLRCKNVLNDYARDERNAGVLPLTNARVCETVSVLRAIATLIEGLQKQPKHVIDSLHDRLVDVYPVVVQMVPCCAGSSDVQLSVMIALNSYKTLMNIR</sequence>
<name>A0AC34Q1W9_9BILA</name>
<dbReference type="Proteomes" id="UP000887576">
    <property type="component" value="Unplaced"/>
</dbReference>